<dbReference type="EMBL" id="MN584918">
    <property type="protein sequence ID" value="QFR59865.1"/>
    <property type="molecule type" value="Genomic_DNA"/>
</dbReference>
<sequence>MKALVTITDNTPDSKKFLELNNLTTDSKILVKLDKCGDIVKTNNHKFDFYHFGCLSNDMSVSNSLAPEFIVILTKED</sequence>
<gene>
    <name evidence="1" type="ORF">VOWphi5012_081</name>
</gene>
<organism evidence="1 2">
    <name type="scientific">Vibrio phage phi50-12</name>
    <dbReference type="NCBI Taxonomy" id="2654972"/>
    <lineage>
        <taxon>Viruses</taxon>
        <taxon>Duplodnaviria</taxon>
        <taxon>Heunggongvirae</taxon>
        <taxon>Uroviricota</taxon>
        <taxon>Caudoviricetes</taxon>
        <taxon>Schitoviridae</taxon>
        <taxon>Penintadodekavirus</taxon>
        <taxon>Penintadodekavirus 5012</taxon>
    </lineage>
</organism>
<protein>
    <submittedName>
        <fullName evidence="1">Uncharacterized protein</fullName>
    </submittedName>
</protein>
<evidence type="ECO:0000313" key="1">
    <source>
        <dbReference type="EMBL" id="QFR59865.1"/>
    </source>
</evidence>
<name>A0A5P8PRI0_9CAUD</name>
<proteinExistence type="predicted"/>
<accession>A0A5P8PRI0</accession>
<evidence type="ECO:0000313" key="2">
    <source>
        <dbReference type="Proteomes" id="UP000325783"/>
    </source>
</evidence>
<reference evidence="1 2" key="1">
    <citation type="submission" date="2019-10" db="EMBL/GenBank/DDBJ databases">
        <authorList>
            <person name="Lin L.C."/>
        </authorList>
    </citation>
    <scope>NUCLEOTIDE SEQUENCE [LARGE SCALE GENOMIC DNA]</scope>
</reference>
<keyword evidence="2" id="KW-1185">Reference proteome</keyword>
<dbReference type="Proteomes" id="UP000325783">
    <property type="component" value="Segment"/>
</dbReference>